<dbReference type="KEGG" id="nsh:GXM_09472"/>
<accession>A0A5P8WGS4</accession>
<gene>
    <name evidence="1" type="ORF">GXM_09472</name>
</gene>
<organism evidence="1 2">
    <name type="scientific">Nostoc sphaeroides CCNUC1</name>
    <dbReference type="NCBI Taxonomy" id="2653204"/>
    <lineage>
        <taxon>Bacteria</taxon>
        <taxon>Bacillati</taxon>
        <taxon>Cyanobacteriota</taxon>
        <taxon>Cyanophyceae</taxon>
        <taxon>Nostocales</taxon>
        <taxon>Nostocaceae</taxon>
        <taxon>Nostoc</taxon>
    </lineage>
</organism>
<name>A0A5P8WGS4_9NOSO</name>
<proteinExistence type="predicted"/>
<dbReference type="AlphaFoldDB" id="A0A5P8WGS4"/>
<keyword evidence="2" id="KW-1185">Reference proteome</keyword>
<dbReference type="Proteomes" id="UP000326678">
    <property type="component" value="Chromosome Gxm2"/>
</dbReference>
<protein>
    <submittedName>
        <fullName evidence="1">Uncharacterized protein</fullName>
    </submittedName>
</protein>
<dbReference type="EMBL" id="CP045227">
    <property type="protein sequence ID" value="QFS51978.1"/>
    <property type="molecule type" value="Genomic_DNA"/>
</dbReference>
<evidence type="ECO:0000313" key="1">
    <source>
        <dbReference type="EMBL" id="QFS51978.1"/>
    </source>
</evidence>
<evidence type="ECO:0000313" key="2">
    <source>
        <dbReference type="Proteomes" id="UP000326678"/>
    </source>
</evidence>
<reference evidence="1 2" key="1">
    <citation type="submission" date="2019-10" db="EMBL/GenBank/DDBJ databases">
        <title>Genomic and transcriptomic insights into the perfect genentic adaptation of a filamentous nitrogen-fixing cyanobacterium to rice fields.</title>
        <authorList>
            <person name="Chen Z."/>
        </authorList>
    </citation>
    <scope>NUCLEOTIDE SEQUENCE [LARGE SCALE GENOMIC DNA]</scope>
    <source>
        <strain evidence="1">CCNUC1</strain>
    </source>
</reference>
<sequence>MIDPQTINLLALPSVLLETEFPTTPKIYVAIARKKILLN</sequence>